<organism evidence="1 2">
    <name type="scientific">Aspergillus coremiiformis</name>
    <dbReference type="NCBI Taxonomy" id="138285"/>
    <lineage>
        <taxon>Eukaryota</taxon>
        <taxon>Fungi</taxon>
        <taxon>Dikarya</taxon>
        <taxon>Ascomycota</taxon>
        <taxon>Pezizomycotina</taxon>
        <taxon>Eurotiomycetes</taxon>
        <taxon>Eurotiomycetidae</taxon>
        <taxon>Eurotiales</taxon>
        <taxon>Aspergillaceae</taxon>
        <taxon>Aspergillus</taxon>
        <taxon>Aspergillus subgen. Circumdati</taxon>
    </lineage>
</organism>
<accession>A0A5N6ZGJ3</accession>
<name>A0A5N6ZGJ3_9EURO</name>
<dbReference type="AlphaFoldDB" id="A0A5N6ZGJ3"/>
<keyword evidence="2" id="KW-1185">Reference proteome</keyword>
<proteinExistence type="predicted"/>
<evidence type="ECO:0000313" key="1">
    <source>
        <dbReference type="EMBL" id="KAE8356787.1"/>
    </source>
</evidence>
<dbReference type="EMBL" id="ML739035">
    <property type="protein sequence ID" value="KAE8356787.1"/>
    <property type="molecule type" value="Genomic_DNA"/>
</dbReference>
<evidence type="ECO:0000313" key="2">
    <source>
        <dbReference type="Proteomes" id="UP000327118"/>
    </source>
</evidence>
<gene>
    <name evidence="1" type="ORF">BDV28DRAFT_144911</name>
</gene>
<reference evidence="2" key="1">
    <citation type="submission" date="2019-04" db="EMBL/GenBank/DDBJ databases">
        <title>Friends and foes A comparative genomics studyof 23 Aspergillus species from section Flavi.</title>
        <authorList>
            <consortium name="DOE Joint Genome Institute"/>
            <person name="Kjaerbolling I."/>
            <person name="Vesth T."/>
            <person name="Frisvad J.C."/>
            <person name="Nybo J.L."/>
            <person name="Theobald S."/>
            <person name="Kildgaard S."/>
            <person name="Isbrandt T."/>
            <person name="Kuo A."/>
            <person name="Sato A."/>
            <person name="Lyhne E.K."/>
            <person name="Kogle M.E."/>
            <person name="Wiebenga A."/>
            <person name="Kun R.S."/>
            <person name="Lubbers R.J."/>
            <person name="Makela M.R."/>
            <person name="Barry K."/>
            <person name="Chovatia M."/>
            <person name="Clum A."/>
            <person name="Daum C."/>
            <person name="Haridas S."/>
            <person name="He G."/>
            <person name="LaButti K."/>
            <person name="Lipzen A."/>
            <person name="Mondo S."/>
            <person name="Riley R."/>
            <person name="Salamov A."/>
            <person name="Simmons B.A."/>
            <person name="Magnuson J.K."/>
            <person name="Henrissat B."/>
            <person name="Mortensen U.H."/>
            <person name="Larsen T.O."/>
            <person name="Devries R.P."/>
            <person name="Grigoriev I.V."/>
            <person name="Machida M."/>
            <person name="Baker S.E."/>
            <person name="Andersen M.R."/>
        </authorList>
    </citation>
    <scope>NUCLEOTIDE SEQUENCE [LARGE SCALE GENOMIC DNA]</scope>
    <source>
        <strain evidence="2">CBS 553.77</strain>
    </source>
</reference>
<sequence>MIGVRRSRSLGLVQSDPNNVLTNTAEGNFIAHSTCRTVLLKKFRDNARPRNQNGLDPNQAQSYHFHETYLYGQCDFGQDCIMKSTTDGFSPTHVTKRPERVLRDLQTNPQQLFYSLKREVTTTNGPAYIELEGIASEVGYQAARSLCEDDEVERRNVAISYNPMIGILSIKMPTAVHDSVHWWVVQEVYGASFSGVFTQAELDDLDVISNARFDSFSPPWVKIYKKPDAGFLFTGAALRPGSHC</sequence>
<dbReference type="Proteomes" id="UP000327118">
    <property type="component" value="Unassembled WGS sequence"/>
</dbReference>
<protein>
    <submittedName>
        <fullName evidence="1">Uncharacterized protein</fullName>
    </submittedName>
</protein>
<dbReference type="OrthoDB" id="76567at2759"/>